<keyword evidence="12 16" id="KW-0830">Ubiquinone</keyword>
<dbReference type="AlphaFoldDB" id="A0A097PCI3"/>
<comment type="subcellular location">
    <subcellularLocation>
        <location evidence="1 16">Mitochondrion membrane</location>
        <topology evidence="1 16">Multi-pass membrane protein</topology>
    </subcellularLocation>
</comment>
<evidence type="ECO:0000256" key="3">
    <source>
        <dbReference type="ARBA" id="ARBA00012944"/>
    </source>
</evidence>
<sequence>MLKVLIPTAMLLPLTLTSPLKHLWANITLHSLIIATISLQWLAPTYYPNKSLTFWTSIDQISSPLLVLSCWLLPLMIMASQNHLEQEPAIRKRIFALTVVLAQLFILLAFSASELMLFYIAFEATLIPTLILITRWGNQPERLNAGIYLLFYTLASSLPLLIAILHLQNQIGTLYLPMLKLSHPTLNSSWSGLIASLALLIAFMVKAPLYGLHLWLPKAHVEAPIAGSMLLAALLLKLGGYGIMRITILVNPASNNLHYPFITLALWGALMTSAICLRQIDLKSLIAYSSVSHMGLVVAATMIQTQWAFSGAMILMISHGLTSSMLFCLANTNYERTHSRILLLTRGLQPLLPLMAIWWLLANLTNMALPPTTNLMAELTIVIALFNWSSFTIILTGSAILLTASYTLYMLMMTQRGTLPSHITSIQNSTTREHLLMALHMIPMLLLILKPELISGIPM</sequence>
<evidence type="ECO:0000256" key="10">
    <source>
        <dbReference type="ARBA" id="ARBA00022989"/>
    </source>
</evidence>
<keyword evidence="9 16" id="KW-0249">Electron transport</keyword>
<evidence type="ECO:0000256" key="8">
    <source>
        <dbReference type="ARBA" id="ARBA00022967"/>
    </source>
</evidence>
<feature type="domain" description="NADH:quinone oxidoreductase/Mrp antiporter transmembrane" evidence="17">
    <location>
        <begin position="112"/>
        <end position="399"/>
    </location>
</feature>
<dbReference type="Pfam" id="PF01059">
    <property type="entry name" value="Oxidored_q5_N"/>
    <property type="match status" value="1"/>
</dbReference>
<feature type="transmembrane region" description="Helical" evidence="16">
    <location>
        <begin position="63"/>
        <end position="82"/>
    </location>
</feature>
<dbReference type="GO" id="GO:0042773">
    <property type="term" value="P:ATP synthesis coupled electron transport"/>
    <property type="evidence" value="ECO:0007669"/>
    <property type="project" value="InterPro"/>
</dbReference>
<evidence type="ECO:0000256" key="9">
    <source>
        <dbReference type="ARBA" id="ARBA00022982"/>
    </source>
</evidence>
<feature type="transmembrane region" description="Helical" evidence="16">
    <location>
        <begin position="257"/>
        <end position="278"/>
    </location>
</feature>
<evidence type="ECO:0000256" key="6">
    <source>
        <dbReference type="ARBA" id="ARBA00022660"/>
    </source>
</evidence>
<keyword evidence="6 16" id="KW-0679">Respiratory chain</keyword>
<keyword evidence="13 16" id="KW-0496">Mitochondrion</keyword>
<feature type="transmembrane region" description="Helical" evidence="16">
    <location>
        <begin position="145"/>
        <end position="168"/>
    </location>
</feature>
<keyword evidence="7 16" id="KW-0812">Transmembrane</keyword>
<evidence type="ECO:0000256" key="11">
    <source>
        <dbReference type="ARBA" id="ARBA00023027"/>
    </source>
</evidence>
<keyword evidence="11 16" id="KW-0520">NAD</keyword>
<feature type="domain" description="NADH:ubiquinone oxidoreductase chain 4 N-terminal" evidence="18">
    <location>
        <begin position="1"/>
        <end position="109"/>
    </location>
</feature>
<reference evidence="19" key="2">
    <citation type="submission" date="2014-07" db="EMBL/GenBank/DDBJ databases">
        <authorList>
            <person name="Lerner H.R.L."/>
            <person name="Meyer M."/>
            <person name="James H.F."/>
            <person name="Hofreiter M."/>
            <person name="Fleischer R.C."/>
        </authorList>
    </citation>
    <scope>NUCLEOTIDE SEQUENCE</scope>
</reference>
<dbReference type="PRINTS" id="PR01437">
    <property type="entry name" value="NUOXDRDTASE4"/>
</dbReference>
<gene>
    <name evidence="19" type="primary">ND4</name>
</gene>
<evidence type="ECO:0000313" key="19">
    <source>
        <dbReference type="EMBL" id="AIU45081.1"/>
    </source>
</evidence>
<name>A0A097PCI3_9FRIN</name>
<protein>
    <recommendedName>
        <fullName evidence="4 16">NADH-ubiquinone oxidoreductase chain 4</fullName>
        <ecNumber evidence="3 16">7.1.1.2</ecNumber>
    </recommendedName>
</protein>
<dbReference type="Pfam" id="PF00361">
    <property type="entry name" value="Proton_antipo_M"/>
    <property type="match status" value="1"/>
</dbReference>
<evidence type="ECO:0000259" key="17">
    <source>
        <dbReference type="Pfam" id="PF00361"/>
    </source>
</evidence>
<proteinExistence type="inferred from homology"/>
<evidence type="ECO:0000256" key="14">
    <source>
        <dbReference type="ARBA" id="ARBA00023136"/>
    </source>
</evidence>
<dbReference type="GO" id="GO:0015990">
    <property type="term" value="P:electron transport coupled proton transport"/>
    <property type="evidence" value="ECO:0007669"/>
    <property type="project" value="TreeGrafter"/>
</dbReference>
<evidence type="ECO:0000256" key="7">
    <source>
        <dbReference type="ARBA" id="ARBA00022692"/>
    </source>
</evidence>
<keyword evidence="8" id="KW-1278">Translocase</keyword>
<accession>A0A097PCI3</accession>
<evidence type="ECO:0000256" key="4">
    <source>
        <dbReference type="ARBA" id="ARBA00021006"/>
    </source>
</evidence>
<dbReference type="GO" id="GO:0048039">
    <property type="term" value="F:ubiquinone binding"/>
    <property type="evidence" value="ECO:0007669"/>
    <property type="project" value="TreeGrafter"/>
</dbReference>
<feature type="transmembrane region" description="Helical" evidence="16">
    <location>
        <begin position="309"/>
        <end position="329"/>
    </location>
</feature>
<evidence type="ECO:0000256" key="15">
    <source>
        <dbReference type="ARBA" id="ARBA00049551"/>
    </source>
</evidence>
<dbReference type="InterPro" id="IPR000260">
    <property type="entry name" value="NADH4_N"/>
</dbReference>
<evidence type="ECO:0000256" key="16">
    <source>
        <dbReference type="RuleBase" id="RU003297"/>
    </source>
</evidence>
<geneLocation type="mitochondrion" evidence="19"/>
<dbReference type="GO" id="GO:0003954">
    <property type="term" value="F:NADH dehydrogenase activity"/>
    <property type="evidence" value="ECO:0007669"/>
    <property type="project" value="TreeGrafter"/>
</dbReference>
<feature type="transmembrane region" description="Helical" evidence="16">
    <location>
        <begin position="285"/>
        <end position="303"/>
    </location>
</feature>
<dbReference type="InterPro" id="IPR001750">
    <property type="entry name" value="ND/Mrp_TM"/>
</dbReference>
<evidence type="ECO:0000256" key="2">
    <source>
        <dbReference type="ARBA" id="ARBA00009025"/>
    </source>
</evidence>
<dbReference type="EC" id="7.1.1.2" evidence="3 16"/>
<evidence type="ECO:0000256" key="13">
    <source>
        <dbReference type="ARBA" id="ARBA00023128"/>
    </source>
</evidence>
<feature type="transmembrane region" description="Helical" evidence="16">
    <location>
        <begin position="94"/>
        <end position="110"/>
    </location>
</feature>
<dbReference type="NCBIfam" id="TIGR01972">
    <property type="entry name" value="NDH_I_M"/>
    <property type="match status" value="1"/>
</dbReference>
<feature type="transmembrane region" description="Helical" evidence="16">
    <location>
        <begin position="116"/>
        <end position="133"/>
    </location>
</feature>
<comment type="function">
    <text evidence="16">Core subunit of the mitochondrial membrane respiratory chain NADH dehydrogenase (Complex I) which catalyzes electron transfer from NADH through the respiratory chain, using ubiquinone as an electron acceptor. Essential for the catalytic activity and assembly of complex I.</text>
</comment>
<dbReference type="GO" id="GO:0031966">
    <property type="term" value="C:mitochondrial membrane"/>
    <property type="evidence" value="ECO:0007669"/>
    <property type="project" value="UniProtKB-SubCell"/>
</dbReference>
<organism evidence="19">
    <name type="scientific">Chloris sinica</name>
    <name type="common">oriental greenfinch</name>
    <dbReference type="NCBI Taxonomy" id="1897774"/>
    <lineage>
        <taxon>Eukaryota</taxon>
        <taxon>Metazoa</taxon>
        <taxon>Chordata</taxon>
        <taxon>Craniata</taxon>
        <taxon>Vertebrata</taxon>
        <taxon>Euteleostomi</taxon>
        <taxon>Archelosauria</taxon>
        <taxon>Archosauria</taxon>
        <taxon>Dinosauria</taxon>
        <taxon>Saurischia</taxon>
        <taxon>Theropoda</taxon>
        <taxon>Coelurosauria</taxon>
        <taxon>Aves</taxon>
        <taxon>Neognathae</taxon>
        <taxon>Neoaves</taxon>
        <taxon>Telluraves</taxon>
        <taxon>Australaves</taxon>
        <taxon>Passeriformes</taxon>
        <taxon>Passeroidea</taxon>
        <taxon>Fringillidae</taxon>
        <taxon>Carduelinae</taxon>
        <taxon>Chloris</taxon>
    </lineage>
</organism>
<keyword evidence="5 16" id="KW-0813">Transport</keyword>
<dbReference type="InterPro" id="IPR003918">
    <property type="entry name" value="NADH_UbQ_OxRdtase"/>
</dbReference>
<feature type="transmembrane region" description="Helical" evidence="16">
    <location>
        <begin position="188"/>
        <end position="209"/>
    </location>
</feature>
<evidence type="ECO:0000256" key="1">
    <source>
        <dbReference type="ARBA" id="ARBA00004225"/>
    </source>
</evidence>
<evidence type="ECO:0000256" key="12">
    <source>
        <dbReference type="ARBA" id="ARBA00023075"/>
    </source>
</evidence>
<dbReference type="GO" id="GO:0008137">
    <property type="term" value="F:NADH dehydrogenase (ubiquinone) activity"/>
    <property type="evidence" value="ECO:0007669"/>
    <property type="project" value="UniProtKB-UniRule"/>
</dbReference>
<comment type="catalytic activity">
    <reaction evidence="15 16">
        <text>a ubiquinone + NADH + 5 H(+)(in) = a ubiquinol + NAD(+) + 4 H(+)(out)</text>
        <dbReference type="Rhea" id="RHEA:29091"/>
        <dbReference type="Rhea" id="RHEA-COMP:9565"/>
        <dbReference type="Rhea" id="RHEA-COMP:9566"/>
        <dbReference type="ChEBI" id="CHEBI:15378"/>
        <dbReference type="ChEBI" id="CHEBI:16389"/>
        <dbReference type="ChEBI" id="CHEBI:17976"/>
        <dbReference type="ChEBI" id="CHEBI:57540"/>
        <dbReference type="ChEBI" id="CHEBI:57945"/>
        <dbReference type="EC" id="7.1.1.2"/>
    </reaction>
</comment>
<comment type="similarity">
    <text evidence="2 16">Belongs to the complex I subunit 4 family.</text>
</comment>
<dbReference type="EMBL" id="KM078783">
    <property type="protein sequence ID" value="AIU45081.1"/>
    <property type="molecule type" value="Genomic_DNA"/>
</dbReference>
<reference evidence="19" key="1">
    <citation type="journal article" date="2011" name="Curr. Biol.">
        <title>Multilocus resolution of phylogeny and timescale in the extant adaptive radiation of Hawaiian honeycreepers.</title>
        <authorList>
            <person name="Lerner H.R."/>
            <person name="Meyer M."/>
            <person name="James H.F."/>
            <person name="Hofreiter M."/>
            <person name="Fleischer R.C."/>
        </authorList>
    </citation>
    <scope>NUCLEOTIDE SEQUENCE</scope>
</reference>
<keyword evidence="14 16" id="KW-0472">Membrane</keyword>
<feature type="transmembrane region" description="Helical" evidence="16">
    <location>
        <begin position="341"/>
        <end position="361"/>
    </location>
</feature>
<dbReference type="PANTHER" id="PTHR43507">
    <property type="entry name" value="NADH-UBIQUINONE OXIDOREDUCTASE CHAIN 4"/>
    <property type="match status" value="1"/>
</dbReference>
<dbReference type="PANTHER" id="PTHR43507:SF20">
    <property type="entry name" value="NADH-UBIQUINONE OXIDOREDUCTASE CHAIN 4"/>
    <property type="match status" value="1"/>
</dbReference>
<keyword evidence="10 16" id="KW-1133">Transmembrane helix</keyword>
<evidence type="ECO:0000259" key="18">
    <source>
        <dbReference type="Pfam" id="PF01059"/>
    </source>
</evidence>
<feature type="transmembrane region" description="Helical" evidence="16">
    <location>
        <begin position="23"/>
        <end position="43"/>
    </location>
</feature>
<evidence type="ECO:0000256" key="5">
    <source>
        <dbReference type="ARBA" id="ARBA00022448"/>
    </source>
</evidence>
<feature type="transmembrane region" description="Helical" evidence="16">
    <location>
        <begin position="230"/>
        <end position="251"/>
    </location>
</feature>
<dbReference type="InterPro" id="IPR010227">
    <property type="entry name" value="NADH_Q_OxRdtase_chainM/4"/>
</dbReference>
<feature type="transmembrane region" description="Helical" evidence="16">
    <location>
        <begin position="381"/>
        <end position="412"/>
    </location>
</feature>